<protein>
    <submittedName>
        <fullName evidence="2">Uncharacterized protein</fullName>
    </submittedName>
</protein>
<dbReference type="OrthoDB" id="2213137at2759"/>
<feature type="transmembrane region" description="Helical" evidence="1">
    <location>
        <begin position="20"/>
        <end position="47"/>
    </location>
</feature>
<dbReference type="AlphaFoldDB" id="A0A9P9GID0"/>
<keyword evidence="1" id="KW-1133">Transmembrane helix</keyword>
<dbReference type="EMBL" id="JAGMUX010000014">
    <property type="protein sequence ID" value="KAH7240063.1"/>
    <property type="molecule type" value="Genomic_DNA"/>
</dbReference>
<evidence type="ECO:0000256" key="1">
    <source>
        <dbReference type="SAM" id="Phobius"/>
    </source>
</evidence>
<gene>
    <name evidence="2" type="ORF">BKA55DRAFT_706525</name>
</gene>
<keyword evidence="1" id="KW-0812">Transmembrane</keyword>
<feature type="transmembrane region" description="Helical" evidence="1">
    <location>
        <begin position="68"/>
        <end position="86"/>
    </location>
</feature>
<dbReference type="PROSITE" id="PS51257">
    <property type="entry name" value="PROKAR_LIPOPROTEIN"/>
    <property type="match status" value="1"/>
</dbReference>
<proteinExistence type="predicted"/>
<evidence type="ECO:0000313" key="2">
    <source>
        <dbReference type="EMBL" id="KAH7240063.1"/>
    </source>
</evidence>
<keyword evidence="1" id="KW-0472">Membrane</keyword>
<comment type="caution">
    <text evidence="2">The sequence shown here is derived from an EMBL/GenBank/DDBJ whole genome shotgun (WGS) entry which is preliminary data.</text>
</comment>
<evidence type="ECO:0000313" key="3">
    <source>
        <dbReference type="Proteomes" id="UP000720189"/>
    </source>
</evidence>
<dbReference type="Proteomes" id="UP000720189">
    <property type="component" value="Unassembled WGS sequence"/>
</dbReference>
<dbReference type="RefSeq" id="XP_046045857.1">
    <property type="nucleotide sequence ID" value="XM_046200695.1"/>
</dbReference>
<sequence length="90" mass="10152">MNRLETTFPEDVLNPLDGGYGWIIVGSCFILNAFTWGVIASFGMYLIEYISSEKIANAKRIEYRLIGGLNFSYAMLLAPLVTHLASRFRL</sequence>
<dbReference type="GeneID" id="70230649"/>
<accession>A0A9P9GID0</accession>
<reference evidence="2" key="1">
    <citation type="journal article" date="2021" name="Nat. Commun.">
        <title>Genetic determinants of endophytism in the Arabidopsis root mycobiome.</title>
        <authorList>
            <person name="Mesny F."/>
            <person name="Miyauchi S."/>
            <person name="Thiergart T."/>
            <person name="Pickel B."/>
            <person name="Atanasova L."/>
            <person name="Karlsson M."/>
            <person name="Huettel B."/>
            <person name="Barry K.W."/>
            <person name="Haridas S."/>
            <person name="Chen C."/>
            <person name="Bauer D."/>
            <person name="Andreopoulos W."/>
            <person name="Pangilinan J."/>
            <person name="LaButti K."/>
            <person name="Riley R."/>
            <person name="Lipzen A."/>
            <person name="Clum A."/>
            <person name="Drula E."/>
            <person name="Henrissat B."/>
            <person name="Kohler A."/>
            <person name="Grigoriev I.V."/>
            <person name="Martin F.M."/>
            <person name="Hacquard S."/>
        </authorList>
    </citation>
    <scope>NUCLEOTIDE SEQUENCE</scope>
    <source>
        <strain evidence="2">MPI-CAGE-AT-0023</strain>
    </source>
</reference>
<name>A0A9P9GID0_FUSRE</name>
<organism evidence="2 3">
    <name type="scientific">Fusarium redolens</name>
    <dbReference type="NCBI Taxonomy" id="48865"/>
    <lineage>
        <taxon>Eukaryota</taxon>
        <taxon>Fungi</taxon>
        <taxon>Dikarya</taxon>
        <taxon>Ascomycota</taxon>
        <taxon>Pezizomycotina</taxon>
        <taxon>Sordariomycetes</taxon>
        <taxon>Hypocreomycetidae</taxon>
        <taxon>Hypocreales</taxon>
        <taxon>Nectriaceae</taxon>
        <taxon>Fusarium</taxon>
        <taxon>Fusarium redolens species complex</taxon>
    </lineage>
</organism>
<keyword evidence="3" id="KW-1185">Reference proteome</keyword>